<evidence type="ECO:0000259" key="3">
    <source>
        <dbReference type="PROSITE" id="PS50240"/>
    </source>
</evidence>
<evidence type="ECO:0000256" key="1">
    <source>
        <dbReference type="ARBA" id="ARBA00022729"/>
    </source>
</evidence>
<dbReference type="InterPro" id="IPR050966">
    <property type="entry name" value="Glutamyl_endopeptidase"/>
</dbReference>
<evidence type="ECO:0000256" key="2">
    <source>
        <dbReference type="SAM" id="SignalP"/>
    </source>
</evidence>
<dbReference type="InterPro" id="IPR001254">
    <property type="entry name" value="Trypsin_dom"/>
</dbReference>
<dbReference type="InterPro" id="IPR001314">
    <property type="entry name" value="Peptidase_S1A"/>
</dbReference>
<dbReference type="AlphaFoldDB" id="A0A3T0N5Z0"/>
<dbReference type="KEGG" id="sedi:EBB79_16880"/>
<feature type="domain" description="Peptidase S1" evidence="3">
    <location>
        <begin position="35"/>
        <end position="234"/>
    </location>
</feature>
<dbReference type="PROSITE" id="PS50240">
    <property type="entry name" value="TRYPSIN_DOM"/>
    <property type="match status" value="1"/>
</dbReference>
<feature type="signal peptide" evidence="2">
    <location>
        <begin position="1"/>
        <end position="22"/>
    </location>
</feature>
<dbReference type="OrthoDB" id="267336at2"/>
<dbReference type="Gene3D" id="2.40.10.10">
    <property type="entry name" value="Trypsin-like serine proteases"/>
    <property type="match status" value="2"/>
</dbReference>
<dbReference type="GO" id="GO:0006508">
    <property type="term" value="P:proteolysis"/>
    <property type="evidence" value="ECO:0007669"/>
    <property type="project" value="InterPro"/>
</dbReference>
<dbReference type="GO" id="GO:0004252">
    <property type="term" value="F:serine-type endopeptidase activity"/>
    <property type="evidence" value="ECO:0007669"/>
    <property type="project" value="InterPro"/>
</dbReference>
<dbReference type="SMART" id="SM00020">
    <property type="entry name" value="Tryp_SPc"/>
    <property type="match status" value="1"/>
</dbReference>
<dbReference type="Pfam" id="PF00089">
    <property type="entry name" value="Trypsin"/>
    <property type="match status" value="1"/>
</dbReference>
<keyword evidence="1 2" id="KW-0732">Signal</keyword>
<evidence type="ECO:0000313" key="4">
    <source>
        <dbReference type="EMBL" id="AZV79382.1"/>
    </source>
</evidence>
<sequence length="237" mass="25437">MKHVLSALVACLILVSPNGATAADPSKNAQSVPGWEAVGRLNIAGRNMCTGALIAPNLVLTAAHCMFNQETGRAVRPNLVKFEAGLNGRRVKASRVVSRVFLHPDYQFRTQAQSQIGYDIAILRLDRPIHGSEIVPFRMAAAPERGDSVGVLSYSYNQNNQPSYERACDVLARQAETLVMNCKVDFGASGAPVLAVTPGQRPRVVSVVSAKAAMGNKRVSIGTTLDQTVQMLIRRAG</sequence>
<proteinExistence type="predicted"/>
<accession>A0A3T0N5Z0</accession>
<dbReference type="RefSeq" id="WP_127749937.1">
    <property type="nucleotide sequence ID" value="NZ_CP033219.1"/>
</dbReference>
<evidence type="ECO:0000313" key="5">
    <source>
        <dbReference type="Proteomes" id="UP000283063"/>
    </source>
</evidence>
<keyword evidence="5" id="KW-1185">Reference proteome</keyword>
<dbReference type="EMBL" id="CP033219">
    <property type="protein sequence ID" value="AZV79382.1"/>
    <property type="molecule type" value="Genomic_DNA"/>
</dbReference>
<dbReference type="InterPro" id="IPR018114">
    <property type="entry name" value="TRYPSIN_HIS"/>
</dbReference>
<protein>
    <submittedName>
        <fullName evidence="4">S1 family peptidase</fullName>
    </submittedName>
</protein>
<gene>
    <name evidence="4" type="ORF">EBB79_16880</name>
</gene>
<dbReference type="InterPro" id="IPR043504">
    <property type="entry name" value="Peptidase_S1_PA_chymotrypsin"/>
</dbReference>
<dbReference type="PRINTS" id="PR00722">
    <property type="entry name" value="CHYMOTRYPSIN"/>
</dbReference>
<dbReference type="InterPro" id="IPR009003">
    <property type="entry name" value="Peptidase_S1_PA"/>
</dbReference>
<organism evidence="4 5">
    <name type="scientific">Parasedimentitalea marina</name>
    <dbReference type="NCBI Taxonomy" id="2483033"/>
    <lineage>
        <taxon>Bacteria</taxon>
        <taxon>Pseudomonadati</taxon>
        <taxon>Pseudomonadota</taxon>
        <taxon>Alphaproteobacteria</taxon>
        <taxon>Rhodobacterales</taxon>
        <taxon>Paracoccaceae</taxon>
        <taxon>Parasedimentitalea</taxon>
    </lineage>
</organism>
<feature type="chain" id="PRO_5019432786" evidence="2">
    <location>
        <begin position="23"/>
        <end position="237"/>
    </location>
</feature>
<dbReference type="SUPFAM" id="SSF50494">
    <property type="entry name" value="Trypsin-like serine proteases"/>
    <property type="match status" value="1"/>
</dbReference>
<dbReference type="PROSITE" id="PS00134">
    <property type="entry name" value="TRYPSIN_HIS"/>
    <property type="match status" value="1"/>
</dbReference>
<dbReference type="Proteomes" id="UP000283063">
    <property type="component" value="Chromosome"/>
</dbReference>
<reference evidence="4 5" key="1">
    <citation type="submission" date="2018-10" db="EMBL/GenBank/DDBJ databases">
        <title>Parasedimentitalea marina sp. nov., a psychrophilic bacterium isolated from deep seawater of the New Britain Trench.</title>
        <authorList>
            <person name="Cao J."/>
        </authorList>
    </citation>
    <scope>NUCLEOTIDE SEQUENCE [LARGE SCALE GENOMIC DNA]</scope>
    <source>
        <strain evidence="4 5">W43</strain>
    </source>
</reference>
<name>A0A3T0N5Z0_9RHOB</name>
<dbReference type="PANTHER" id="PTHR15462">
    <property type="entry name" value="SERINE PROTEASE"/>
    <property type="match status" value="1"/>
</dbReference>
<dbReference type="PANTHER" id="PTHR15462:SF8">
    <property type="entry name" value="SERINE PROTEASE"/>
    <property type="match status" value="1"/>
</dbReference>